<dbReference type="Gene3D" id="3.30.1330.10">
    <property type="entry name" value="PurM-like, N-terminal domain"/>
    <property type="match status" value="1"/>
</dbReference>
<organism evidence="3">
    <name type="scientific">mine drainage metagenome</name>
    <dbReference type="NCBI Taxonomy" id="410659"/>
    <lineage>
        <taxon>unclassified sequences</taxon>
        <taxon>metagenomes</taxon>
        <taxon>ecological metagenomes</taxon>
    </lineage>
</organism>
<keyword evidence="3" id="KW-0418">Kinase</keyword>
<dbReference type="PANTHER" id="PTHR30270:SF0">
    <property type="entry name" value="THIAMINE-MONOPHOSPHATE KINASE"/>
    <property type="match status" value="1"/>
</dbReference>
<evidence type="ECO:0000313" key="3">
    <source>
        <dbReference type="EMBL" id="OIR11399.1"/>
    </source>
</evidence>
<dbReference type="InterPro" id="IPR036676">
    <property type="entry name" value="PurM-like_C_sf"/>
</dbReference>
<accession>A0A1J5SSD3</accession>
<dbReference type="Pfam" id="PF00586">
    <property type="entry name" value="AIRS"/>
    <property type="match status" value="1"/>
</dbReference>
<sequence>MSEFDLIRRYFTRPSSGAVLGVGDDAALLHVAEGMELAVSTDMLVCGTHFFPDAEPFLLGHKTLAVNLSDLAAMGAVPRWATLAVSLPAADEGWLQRFSAGFFALADEYGVELVGGDTTRGPLTLSVTIMGEVPRGVALRRSGARAGDDVWVSGTLGQAALGLAHLQGRIDLAAEVRSRCLAALHQPQPRLDLGLALRGIAHSAIDISDGLLADLGHILECSHAGAEIEYAAIPAETPHGLDGSLWRHCVLSGGDDYELCFTVPAAKRGEVAALATRLSLPLTRIGVIVAGQGCTVRSADGSAMTTKEAGYDHFA</sequence>
<dbReference type="EC" id="2.7.4.16" evidence="3"/>
<feature type="domain" description="PurM-like C-terminal" evidence="2">
    <location>
        <begin position="145"/>
        <end position="296"/>
    </location>
</feature>
<dbReference type="CDD" id="cd02194">
    <property type="entry name" value="ThiL"/>
    <property type="match status" value="1"/>
</dbReference>
<dbReference type="GO" id="GO:0009030">
    <property type="term" value="F:thiamine-phosphate kinase activity"/>
    <property type="evidence" value="ECO:0007669"/>
    <property type="project" value="UniProtKB-EC"/>
</dbReference>
<dbReference type="AlphaFoldDB" id="A0A1J5SSD3"/>
<keyword evidence="3" id="KW-0808">Transferase</keyword>
<gene>
    <name evidence="3" type="primary">thiL_2</name>
    <name evidence="3" type="ORF">GALL_68920</name>
</gene>
<dbReference type="SUPFAM" id="SSF55326">
    <property type="entry name" value="PurM N-terminal domain-like"/>
    <property type="match status" value="1"/>
</dbReference>
<dbReference type="Pfam" id="PF02769">
    <property type="entry name" value="AIRS_C"/>
    <property type="match status" value="1"/>
</dbReference>
<name>A0A1J5SSD3_9ZZZZ</name>
<dbReference type="InterPro" id="IPR006283">
    <property type="entry name" value="ThiL-like"/>
</dbReference>
<dbReference type="InterPro" id="IPR010918">
    <property type="entry name" value="PurM-like_C_dom"/>
</dbReference>
<comment type="caution">
    <text evidence="3">The sequence shown here is derived from an EMBL/GenBank/DDBJ whole genome shotgun (WGS) entry which is preliminary data.</text>
</comment>
<evidence type="ECO:0000259" key="2">
    <source>
        <dbReference type="Pfam" id="PF02769"/>
    </source>
</evidence>
<dbReference type="HAMAP" id="MF_02128">
    <property type="entry name" value="TMP_kinase"/>
    <property type="match status" value="1"/>
</dbReference>
<dbReference type="PIRSF" id="PIRSF005303">
    <property type="entry name" value="Thiam_monoph_kin"/>
    <property type="match status" value="1"/>
</dbReference>
<dbReference type="SUPFAM" id="SSF56042">
    <property type="entry name" value="PurM C-terminal domain-like"/>
    <property type="match status" value="1"/>
</dbReference>
<dbReference type="Gene3D" id="3.90.650.10">
    <property type="entry name" value="PurM-like C-terminal domain"/>
    <property type="match status" value="1"/>
</dbReference>
<dbReference type="EMBL" id="MLJW01000020">
    <property type="protein sequence ID" value="OIR11399.1"/>
    <property type="molecule type" value="Genomic_DNA"/>
</dbReference>
<dbReference type="InterPro" id="IPR036921">
    <property type="entry name" value="PurM-like_N_sf"/>
</dbReference>
<feature type="domain" description="PurM-like N-terminal" evidence="1">
    <location>
        <begin position="23"/>
        <end position="133"/>
    </location>
</feature>
<evidence type="ECO:0000259" key="1">
    <source>
        <dbReference type="Pfam" id="PF00586"/>
    </source>
</evidence>
<proteinExistence type="inferred from homology"/>
<dbReference type="InterPro" id="IPR016188">
    <property type="entry name" value="PurM-like_N"/>
</dbReference>
<dbReference type="PANTHER" id="PTHR30270">
    <property type="entry name" value="THIAMINE-MONOPHOSPHATE KINASE"/>
    <property type="match status" value="1"/>
</dbReference>
<protein>
    <submittedName>
        <fullName evidence="3">Thiamine-monophosphate kinase</fullName>
        <ecNumber evidence="3">2.7.4.16</ecNumber>
    </submittedName>
</protein>
<dbReference type="NCBIfam" id="TIGR01379">
    <property type="entry name" value="thiL"/>
    <property type="match status" value="1"/>
</dbReference>
<reference evidence="3" key="1">
    <citation type="submission" date="2016-10" db="EMBL/GenBank/DDBJ databases">
        <title>Sequence of Gallionella enrichment culture.</title>
        <authorList>
            <person name="Poehlein A."/>
            <person name="Muehling M."/>
            <person name="Daniel R."/>
        </authorList>
    </citation>
    <scope>NUCLEOTIDE SEQUENCE</scope>
</reference>
<dbReference type="GO" id="GO:0009228">
    <property type="term" value="P:thiamine biosynthetic process"/>
    <property type="evidence" value="ECO:0007669"/>
    <property type="project" value="InterPro"/>
</dbReference>